<reference evidence="3" key="1">
    <citation type="submission" date="2025-08" db="UniProtKB">
        <authorList>
            <consortium name="RefSeq"/>
        </authorList>
    </citation>
    <scope>IDENTIFICATION</scope>
    <source>
        <tissue evidence="3">Muscle</tissue>
    </source>
</reference>
<dbReference type="Proteomes" id="UP000504631">
    <property type="component" value="Unplaced"/>
</dbReference>
<sequence length="119" mass="13654">MAAYHETREQRRTRGMSHGCSLFPLFPPCGEVAKKEKESASSNTKDREQPEDEEGGKETRRLALTISRLRFAYAWPARRPEIFYDGFITDDGETKSILSNRHFARVSFLESLLEISDVV</sequence>
<evidence type="ECO:0000313" key="3">
    <source>
        <dbReference type="RefSeq" id="XP_033358481.1"/>
    </source>
</evidence>
<dbReference type="GeneID" id="117238043"/>
<organism evidence="2 3">
    <name type="scientific">Bombus vosnesenskii</name>
    <dbReference type="NCBI Taxonomy" id="207650"/>
    <lineage>
        <taxon>Eukaryota</taxon>
        <taxon>Metazoa</taxon>
        <taxon>Ecdysozoa</taxon>
        <taxon>Arthropoda</taxon>
        <taxon>Hexapoda</taxon>
        <taxon>Insecta</taxon>
        <taxon>Pterygota</taxon>
        <taxon>Neoptera</taxon>
        <taxon>Endopterygota</taxon>
        <taxon>Hymenoptera</taxon>
        <taxon>Apocrita</taxon>
        <taxon>Aculeata</taxon>
        <taxon>Apoidea</taxon>
        <taxon>Anthophila</taxon>
        <taxon>Apidae</taxon>
        <taxon>Bombus</taxon>
        <taxon>Pyrobombus</taxon>
    </lineage>
</organism>
<dbReference type="KEGG" id="bvk:117238043"/>
<evidence type="ECO:0000313" key="2">
    <source>
        <dbReference type="Proteomes" id="UP000504631"/>
    </source>
</evidence>
<feature type="region of interest" description="Disordered" evidence="1">
    <location>
        <begin position="1"/>
        <end position="21"/>
    </location>
</feature>
<evidence type="ECO:0000256" key="1">
    <source>
        <dbReference type="SAM" id="MobiDB-lite"/>
    </source>
</evidence>
<accession>A0A6J3L1Z1</accession>
<feature type="compositionally biased region" description="Basic and acidic residues" evidence="1">
    <location>
        <begin position="33"/>
        <end position="48"/>
    </location>
</feature>
<proteinExistence type="predicted"/>
<dbReference type="RefSeq" id="XP_033358481.1">
    <property type="nucleotide sequence ID" value="XM_033502590.1"/>
</dbReference>
<keyword evidence="2" id="KW-1185">Reference proteome</keyword>
<name>A0A6J3L1Z1_9HYME</name>
<gene>
    <name evidence="3" type="primary">LOC117238043</name>
</gene>
<feature type="region of interest" description="Disordered" evidence="1">
    <location>
        <begin position="33"/>
        <end position="59"/>
    </location>
</feature>
<protein>
    <submittedName>
        <fullName evidence="3">Uncharacterized protein LOC117238043</fullName>
    </submittedName>
</protein>
<feature type="compositionally biased region" description="Basic and acidic residues" evidence="1">
    <location>
        <begin position="1"/>
        <end position="12"/>
    </location>
</feature>
<dbReference type="AlphaFoldDB" id="A0A6J3L1Z1"/>